<dbReference type="InterPro" id="IPR008253">
    <property type="entry name" value="Marvel"/>
</dbReference>
<evidence type="ECO:0000313" key="8">
    <source>
        <dbReference type="Proteomes" id="UP001301350"/>
    </source>
</evidence>
<proteinExistence type="predicted"/>
<evidence type="ECO:0000259" key="6">
    <source>
        <dbReference type="Pfam" id="PF01284"/>
    </source>
</evidence>
<evidence type="ECO:0000313" key="7">
    <source>
        <dbReference type="EMBL" id="KAK4534302.1"/>
    </source>
</evidence>
<evidence type="ECO:0000256" key="3">
    <source>
        <dbReference type="ARBA" id="ARBA00022989"/>
    </source>
</evidence>
<evidence type="ECO:0000256" key="2">
    <source>
        <dbReference type="ARBA" id="ARBA00022692"/>
    </source>
</evidence>
<keyword evidence="3 5" id="KW-1133">Transmembrane helix</keyword>
<name>A0AAV9IPV7_CYACA</name>
<feature type="transmembrane region" description="Helical" evidence="5">
    <location>
        <begin position="134"/>
        <end position="157"/>
    </location>
</feature>
<dbReference type="Proteomes" id="UP001301350">
    <property type="component" value="Unassembled WGS sequence"/>
</dbReference>
<feature type="transmembrane region" description="Helical" evidence="5">
    <location>
        <begin position="52"/>
        <end position="73"/>
    </location>
</feature>
<gene>
    <name evidence="7" type="ORF">CDCA_CDCA01G0327</name>
</gene>
<keyword evidence="4 5" id="KW-0472">Membrane</keyword>
<dbReference type="Pfam" id="PF01284">
    <property type="entry name" value="MARVEL"/>
    <property type="match status" value="1"/>
</dbReference>
<dbReference type="GO" id="GO:0016020">
    <property type="term" value="C:membrane"/>
    <property type="evidence" value="ECO:0007669"/>
    <property type="project" value="UniProtKB-SubCell"/>
</dbReference>
<comment type="caution">
    <text evidence="7">The sequence shown here is derived from an EMBL/GenBank/DDBJ whole genome shotgun (WGS) entry which is preliminary data.</text>
</comment>
<protein>
    <recommendedName>
        <fullName evidence="6">MARVEL domain-containing protein</fullName>
    </recommendedName>
</protein>
<sequence length="161" mass="17462">MVAVDCYGVVKGVAYFCVLTFSVTVFGVIEADLMNRAQNTCAYFHTMSTCEWAEAVAVISWVVVLFLMVLYALDFFERLPDFLGGVSLGWTDVASLVLLTLLWFIVAVVLSAEGVGLNGCSVAPQPSDCDKARAVIGLSWTNFGLLVIASTLAMLAFRQKK</sequence>
<organism evidence="7 8">
    <name type="scientific">Cyanidium caldarium</name>
    <name type="common">Red alga</name>
    <dbReference type="NCBI Taxonomy" id="2771"/>
    <lineage>
        <taxon>Eukaryota</taxon>
        <taxon>Rhodophyta</taxon>
        <taxon>Bangiophyceae</taxon>
        <taxon>Cyanidiales</taxon>
        <taxon>Cyanidiaceae</taxon>
        <taxon>Cyanidium</taxon>
    </lineage>
</organism>
<feature type="transmembrane region" description="Helical" evidence="5">
    <location>
        <begin position="93"/>
        <end position="113"/>
    </location>
</feature>
<accession>A0AAV9IPV7</accession>
<feature type="transmembrane region" description="Helical" evidence="5">
    <location>
        <begin position="12"/>
        <end position="31"/>
    </location>
</feature>
<dbReference type="AlphaFoldDB" id="A0AAV9IPV7"/>
<dbReference type="EMBL" id="JANCYW010000001">
    <property type="protein sequence ID" value="KAK4534302.1"/>
    <property type="molecule type" value="Genomic_DNA"/>
</dbReference>
<feature type="domain" description="MARVEL" evidence="6">
    <location>
        <begin position="19"/>
        <end position="148"/>
    </location>
</feature>
<keyword evidence="8" id="KW-1185">Reference proteome</keyword>
<reference evidence="7 8" key="1">
    <citation type="submission" date="2022-07" db="EMBL/GenBank/DDBJ databases">
        <title>Genome-wide signatures of adaptation to extreme environments.</title>
        <authorList>
            <person name="Cho C.H."/>
            <person name="Yoon H.S."/>
        </authorList>
    </citation>
    <scope>NUCLEOTIDE SEQUENCE [LARGE SCALE GENOMIC DNA]</scope>
    <source>
        <strain evidence="7 8">DBV 063 E5</strain>
    </source>
</reference>
<keyword evidence="2 5" id="KW-0812">Transmembrane</keyword>
<comment type="subcellular location">
    <subcellularLocation>
        <location evidence="1">Membrane</location>
        <topology evidence="1">Multi-pass membrane protein</topology>
    </subcellularLocation>
</comment>
<evidence type="ECO:0000256" key="1">
    <source>
        <dbReference type="ARBA" id="ARBA00004141"/>
    </source>
</evidence>
<evidence type="ECO:0000256" key="5">
    <source>
        <dbReference type="SAM" id="Phobius"/>
    </source>
</evidence>
<evidence type="ECO:0000256" key="4">
    <source>
        <dbReference type="ARBA" id="ARBA00023136"/>
    </source>
</evidence>